<dbReference type="EMBL" id="JBHRTN010000008">
    <property type="protein sequence ID" value="MFC3125055.1"/>
    <property type="molecule type" value="Genomic_DNA"/>
</dbReference>
<feature type="compositionally biased region" description="Basic and acidic residues" evidence="1">
    <location>
        <begin position="1"/>
        <end position="27"/>
    </location>
</feature>
<keyword evidence="3" id="KW-1185">Reference proteome</keyword>
<sequence>MAATAKKTDPTLWERVKHRVTEGDKGGKSGQWSARKAQLATSEYKKAGGGYRGSKGSDNHLQQWTEEEWGTKSGQKSGHTGERYLPKKAREKLSDSEYSRSTAKKRADTKKGKQFSAQPKDVARKAASTRRTDGRSGGGTTKQALMQEARKRNIPGRSRMDKAALAKALGHKA</sequence>
<gene>
    <name evidence="2" type="ORF">ACFOD4_08280</name>
</gene>
<name>A0ABV7FXZ3_9PROT</name>
<evidence type="ECO:0000256" key="1">
    <source>
        <dbReference type="SAM" id="MobiDB-lite"/>
    </source>
</evidence>
<proteinExistence type="predicted"/>
<evidence type="ECO:0000313" key="2">
    <source>
        <dbReference type="EMBL" id="MFC3125055.1"/>
    </source>
</evidence>
<comment type="caution">
    <text evidence="2">The sequence shown here is derived from an EMBL/GenBank/DDBJ whole genome shotgun (WGS) entry which is preliminary data.</text>
</comment>
<protein>
    <recommendedName>
        <fullName evidence="4">DUF5872 domain-containing protein</fullName>
    </recommendedName>
</protein>
<feature type="region of interest" description="Disordered" evidence="1">
    <location>
        <begin position="1"/>
        <end position="173"/>
    </location>
</feature>
<evidence type="ECO:0008006" key="4">
    <source>
        <dbReference type="Google" id="ProtNLM"/>
    </source>
</evidence>
<dbReference type="Proteomes" id="UP001595593">
    <property type="component" value="Unassembled WGS sequence"/>
</dbReference>
<evidence type="ECO:0000313" key="3">
    <source>
        <dbReference type="Proteomes" id="UP001595593"/>
    </source>
</evidence>
<dbReference type="RefSeq" id="WP_379595507.1">
    <property type="nucleotide sequence ID" value="NZ_JBHRTN010000008.1"/>
</dbReference>
<organism evidence="2 3">
    <name type="scientific">Teichococcus globiformis</name>
    <dbReference type="NCBI Taxonomy" id="2307229"/>
    <lineage>
        <taxon>Bacteria</taxon>
        <taxon>Pseudomonadati</taxon>
        <taxon>Pseudomonadota</taxon>
        <taxon>Alphaproteobacteria</taxon>
        <taxon>Acetobacterales</taxon>
        <taxon>Roseomonadaceae</taxon>
        <taxon>Roseomonas</taxon>
    </lineage>
</organism>
<reference evidence="3" key="1">
    <citation type="journal article" date="2019" name="Int. J. Syst. Evol. Microbiol.">
        <title>The Global Catalogue of Microorganisms (GCM) 10K type strain sequencing project: providing services to taxonomists for standard genome sequencing and annotation.</title>
        <authorList>
            <consortium name="The Broad Institute Genomics Platform"/>
            <consortium name="The Broad Institute Genome Sequencing Center for Infectious Disease"/>
            <person name="Wu L."/>
            <person name="Ma J."/>
        </authorList>
    </citation>
    <scope>NUCLEOTIDE SEQUENCE [LARGE SCALE GENOMIC DNA]</scope>
    <source>
        <strain evidence="3">KCTC 52094</strain>
    </source>
</reference>
<accession>A0ABV7FXZ3</accession>